<proteinExistence type="predicted"/>
<dbReference type="EMBL" id="JBFOLJ010000007">
    <property type="protein sequence ID" value="KAL2520696.1"/>
    <property type="molecule type" value="Genomic_DNA"/>
</dbReference>
<accession>A0ABD1U6Q3</accession>
<protein>
    <submittedName>
        <fullName evidence="1">Uncharacterized protein</fullName>
    </submittedName>
</protein>
<evidence type="ECO:0000313" key="1">
    <source>
        <dbReference type="EMBL" id="KAL2520696.1"/>
    </source>
</evidence>
<keyword evidence="2" id="KW-1185">Reference proteome</keyword>
<gene>
    <name evidence="1" type="ORF">Fot_24619</name>
</gene>
<organism evidence="1 2">
    <name type="scientific">Forsythia ovata</name>
    <dbReference type="NCBI Taxonomy" id="205694"/>
    <lineage>
        <taxon>Eukaryota</taxon>
        <taxon>Viridiplantae</taxon>
        <taxon>Streptophyta</taxon>
        <taxon>Embryophyta</taxon>
        <taxon>Tracheophyta</taxon>
        <taxon>Spermatophyta</taxon>
        <taxon>Magnoliopsida</taxon>
        <taxon>eudicotyledons</taxon>
        <taxon>Gunneridae</taxon>
        <taxon>Pentapetalae</taxon>
        <taxon>asterids</taxon>
        <taxon>lamiids</taxon>
        <taxon>Lamiales</taxon>
        <taxon>Oleaceae</taxon>
        <taxon>Forsythieae</taxon>
        <taxon>Forsythia</taxon>
    </lineage>
</organism>
<comment type="caution">
    <text evidence="1">The sequence shown here is derived from an EMBL/GenBank/DDBJ whole genome shotgun (WGS) entry which is preliminary data.</text>
</comment>
<dbReference type="AlphaFoldDB" id="A0ABD1U6Q3"/>
<sequence>MDRSLEGLSSWSLQKDYSFNQYTSPHTYVGEIYQRNMIELRNTTLKLIKNGVQSLRKETKIDLVKGINNLPIYRSTSQSTEGSSQSIEGTSQCTVGTTSKQIGEATTPQENIQELLLHFVAVVKYFLLNDYLFVDEGPRTIARRKPYLPRPQKPTMVFGLGASIGSSNWGFDGGLSEFLDCGGQKHVKEETCRVLHDDEERALSSIHCFD</sequence>
<reference evidence="2" key="1">
    <citation type="submission" date="2024-07" db="EMBL/GenBank/DDBJ databases">
        <title>Two chromosome-level genome assemblies of Korean endemic species Abeliophyllum distichum and Forsythia ovata (Oleaceae).</title>
        <authorList>
            <person name="Jang H."/>
        </authorList>
    </citation>
    <scope>NUCLEOTIDE SEQUENCE [LARGE SCALE GENOMIC DNA]</scope>
</reference>
<name>A0ABD1U6Q3_9LAMI</name>
<dbReference type="Proteomes" id="UP001604277">
    <property type="component" value="Unassembled WGS sequence"/>
</dbReference>
<evidence type="ECO:0000313" key="2">
    <source>
        <dbReference type="Proteomes" id="UP001604277"/>
    </source>
</evidence>